<feature type="region of interest" description="Disordered" evidence="1">
    <location>
        <begin position="78"/>
        <end position="97"/>
    </location>
</feature>
<comment type="caution">
    <text evidence="2">The sequence shown here is derived from an EMBL/GenBank/DDBJ whole genome shotgun (WGS) entry which is preliminary data.</text>
</comment>
<name>A0ABQ3XML0_9ACTN</name>
<dbReference type="Proteomes" id="UP000612282">
    <property type="component" value="Unassembled WGS sequence"/>
</dbReference>
<organism evidence="2 3">
    <name type="scientific">Actinoplanes couchii</name>
    <dbReference type="NCBI Taxonomy" id="403638"/>
    <lineage>
        <taxon>Bacteria</taxon>
        <taxon>Bacillati</taxon>
        <taxon>Actinomycetota</taxon>
        <taxon>Actinomycetes</taxon>
        <taxon>Micromonosporales</taxon>
        <taxon>Micromonosporaceae</taxon>
        <taxon>Actinoplanes</taxon>
    </lineage>
</organism>
<protein>
    <submittedName>
        <fullName evidence="2">Uncharacterized protein</fullName>
    </submittedName>
</protein>
<keyword evidence="3" id="KW-1185">Reference proteome</keyword>
<evidence type="ECO:0000313" key="2">
    <source>
        <dbReference type="EMBL" id="GID59736.1"/>
    </source>
</evidence>
<sequence>MAPDDEDPHPGIGHLAGPALPQFVARKGVTILREDVGKRPDRTLLLNVENGLQIGRAGVVKQFPSVIHTAILTPRPPAFRPLPAGLSAPAGGVTGAG</sequence>
<evidence type="ECO:0000256" key="1">
    <source>
        <dbReference type="SAM" id="MobiDB-lite"/>
    </source>
</evidence>
<proteinExistence type="predicted"/>
<reference evidence="2 3" key="1">
    <citation type="submission" date="2021-01" db="EMBL/GenBank/DDBJ databases">
        <title>Whole genome shotgun sequence of Actinoplanes couchii NBRC 106145.</title>
        <authorList>
            <person name="Komaki H."/>
            <person name="Tamura T."/>
        </authorList>
    </citation>
    <scope>NUCLEOTIDE SEQUENCE [LARGE SCALE GENOMIC DNA]</scope>
    <source>
        <strain evidence="2 3">NBRC 106145</strain>
    </source>
</reference>
<dbReference type="EMBL" id="BOMG01000101">
    <property type="protein sequence ID" value="GID59736.1"/>
    <property type="molecule type" value="Genomic_DNA"/>
</dbReference>
<accession>A0ABQ3XML0</accession>
<gene>
    <name evidence="2" type="ORF">Aco03nite_081400</name>
</gene>
<evidence type="ECO:0000313" key="3">
    <source>
        <dbReference type="Proteomes" id="UP000612282"/>
    </source>
</evidence>